<comment type="caution">
    <text evidence="9">The sequence shown here is derived from an EMBL/GenBank/DDBJ whole genome shotgun (WGS) entry which is preliminary data.</text>
</comment>
<evidence type="ECO:0000313" key="9">
    <source>
        <dbReference type="EMBL" id="TQF01419.1"/>
    </source>
</evidence>
<evidence type="ECO:0000256" key="6">
    <source>
        <dbReference type="SAM" id="MobiDB-lite"/>
    </source>
</evidence>
<dbReference type="PROSITE" id="PS50850">
    <property type="entry name" value="MFS"/>
    <property type="match status" value="1"/>
</dbReference>
<dbReference type="PANTHER" id="PTHR23513:SF11">
    <property type="entry name" value="STAPHYLOFERRIN A TRANSPORTER"/>
    <property type="match status" value="1"/>
</dbReference>
<dbReference type="Proteomes" id="UP000319103">
    <property type="component" value="Unassembled WGS sequence"/>
</dbReference>
<sequence>MERAGGQAGEPDGRGRQRTAAGHRRRTGGPGAVRDGHARLLRADRLQRGPGGRADRRPDRHPQRTRRRAGRFGRPAGRRAVAARLGRTDTGGHRAAGRRGRGGALARPGAGRQDRTVPPSVAAVTSTSLRPDAAAAHPRVGRAERLLLPAAFVTNLGNNIQLIAASLLIYRSTGTALSVGWVYIATALPQVALSALFGRLADRFDRRTLCLLADVTSALAALALPVWLLAHGSAGAGAYAVSFVLACLAALFTPASQALIKERIATERLGTFSSRYEMAVQAGMVLSGLIGGLVAQFAGVVPLFFFNAVTFLLSGLCMLLIGRHRPVGRSASAEPESERVPDGPVVRLGALYCIGSVIATTANTLLMVVVVRRFHQGSGLLGLVDALACVGMLIGAALYQRWQHRIDYRQLLLWGYLVCALLALVQPISVWTMLPGILLGGTTFALGRLPSRVELTRAVRAERAGRVFGTVNALGLAAAVLVTVLVATVCDHAGVVRGYLTLAAVTALPVVLLAGSLLMRPRAHNSRRTQSG</sequence>
<keyword evidence="2" id="KW-1003">Cell membrane</keyword>
<keyword evidence="3 7" id="KW-0812">Transmembrane</keyword>
<dbReference type="InterPro" id="IPR036259">
    <property type="entry name" value="MFS_trans_sf"/>
</dbReference>
<feature type="transmembrane region" description="Helical" evidence="7">
    <location>
        <begin position="349"/>
        <end position="371"/>
    </location>
</feature>
<dbReference type="Pfam" id="PF07690">
    <property type="entry name" value="MFS_1"/>
    <property type="match status" value="1"/>
</dbReference>
<evidence type="ECO:0000313" key="10">
    <source>
        <dbReference type="Proteomes" id="UP000319103"/>
    </source>
</evidence>
<accession>A0A540VXD4</accession>
<dbReference type="OrthoDB" id="3806756at2"/>
<dbReference type="CDD" id="cd06173">
    <property type="entry name" value="MFS_MefA_like"/>
    <property type="match status" value="1"/>
</dbReference>
<keyword evidence="5 7" id="KW-0472">Membrane</keyword>
<feature type="compositionally biased region" description="Low complexity" evidence="6">
    <location>
        <begin position="72"/>
        <end position="85"/>
    </location>
</feature>
<proteinExistence type="predicted"/>
<feature type="transmembrane region" description="Helical" evidence="7">
    <location>
        <begin position="377"/>
        <end position="399"/>
    </location>
</feature>
<name>A0A540VXD4_9ACTN</name>
<evidence type="ECO:0000256" key="2">
    <source>
        <dbReference type="ARBA" id="ARBA00022475"/>
    </source>
</evidence>
<dbReference type="AlphaFoldDB" id="A0A540VXD4"/>
<feature type="transmembrane region" description="Helical" evidence="7">
    <location>
        <begin position="411"/>
        <end position="431"/>
    </location>
</feature>
<feature type="transmembrane region" description="Helical" evidence="7">
    <location>
        <begin position="236"/>
        <end position="255"/>
    </location>
</feature>
<comment type="subcellular location">
    <subcellularLocation>
        <location evidence="1">Cell membrane</location>
        <topology evidence="1">Multi-pass membrane protein</topology>
    </subcellularLocation>
</comment>
<dbReference type="GO" id="GO:0005886">
    <property type="term" value="C:plasma membrane"/>
    <property type="evidence" value="ECO:0007669"/>
    <property type="project" value="UniProtKB-SubCell"/>
</dbReference>
<feature type="transmembrane region" description="Helical" evidence="7">
    <location>
        <begin position="499"/>
        <end position="519"/>
    </location>
</feature>
<feature type="transmembrane region" description="Helical" evidence="7">
    <location>
        <begin position="146"/>
        <end position="170"/>
    </location>
</feature>
<feature type="transmembrane region" description="Helical" evidence="7">
    <location>
        <begin position="209"/>
        <end position="230"/>
    </location>
</feature>
<reference evidence="9 10" key="1">
    <citation type="submission" date="2019-06" db="EMBL/GenBank/DDBJ databases">
        <title>Description of Kitasatospora acidophila sp. nov. isolated from pine grove soil, and reclassification of Streptomyces novaecaesareae to Kitasatospora novaeceasareae comb. nov.</title>
        <authorList>
            <person name="Kim M.J."/>
        </authorList>
    </citation>
    <scope>NUCLEOTIDE SEQUENCE [LARGE SCALE GENOMIC DNA]</scope>
    <source>
        <strain evidence="9 10">MMS16-CNU292</strain>
    </source>
</reference>
<evidence type="ECO:0000256" key="3">
    <source>
        <dbReference type="ARBA" id="ARBA00022692"/>
    </source>
</evidence>
<keyword evidence="10" id="KW-1185">Reference proteome</keyword>
<evidence type="ECO:0000256" key="4">
    <source>
        <dbReference type="ARBA" id="ARBA00022989"/>
    </source>
</evidence>
<feature type="region of interest" description="Disordered" evidence="6">
    <location>
        <begin position="1"/>
        <end position="135"/>
    </location>
</feature>
<feature type="transmembrane region" description="Helical" evidence="7">
    <location>
        <begin position="176"/>
        <end position="197"/>
    </location>
</feature>
<evidence type="ECO:0000256" key="1">
    <source>
        <dbReference type="ARBA" id="ARBA00004651"/>
    </source>
</evidence>
<organism evidence="9 10">
    <name type="scientific">Kitasatospora acidiphila</name>
    <dbReference type="NCBI Taxonomy" id="2567942"/>
    <lineage>
        <taxon>Bacteria</taxon>
        <taxon>Bacillati</taxon>
        <taxon>Actinomycetota</taxon>
        <taxon>Actinomycetes</taxon>
        <taxon>Kitasatosporales</taxon>
        <taxon>Streptomycetaceae</taxon>
        <taxon>Kitasatospora</taxon>
    </lineage>
</organism>
<gene>
    <name evidence="9" type="ORF">E6W39_03140</name>
</gene>
<keyword evidence="4 7" id="KW-1133">Transmembrane helix</keyword>
<dbReference type="Gene3D" id="1.20.1250.20">
    <property type="entry name" value="MFS general substrate transporter like domains"/>
    <property type="match status" value="1"/>
</dbReference>
<feature type="transmembrane region" description="Helical" evidence="7">
    <location>
        <begin position="276"/>
        <end position="298"/>
    </location>
</feature>
<dbReference type="GO" id="GO:0022857">
    <property type="term" value="F:transmembrane transporter activity"/>
    <property type="evidence" value="ECO:0007669"/>
    <property type="project" value="InterPro"/>
</dbReference>
<dbReference type="PANTHER" id="PTHR23513">
    <property type="entry name" value="INTEGRAL MEMBRANE EFFLUX PROTEIN-RELATED"/>
    <property type="match status" value="1"/>
</dbReference>
<dbReference type="EMBL" id="VIGB01000003">
    <property type="protein sequence ID" value="TQF01419.1"/>
    <property type="molecule type" value="Genomic_DNA"/>
</dbReference>
<evidence type="ECO:0000259" key="8">
    <source>
        <dbReference type="PROSITE" id="PS50850"/>
    </source>
</evidence>
<dbReference type="InterPro" id="IPR020846">
    <property type="entry name" value="MFS_dom"/>
</dbReference>
<dbReference type="SUPFAM" id="SSF103473">
    <property type="entry name" value="MFS general substrate transporter"/>
    <property type="match status" value="1"/>
</dbReference>
<feature type="compositionally biased region" description="Basic and acidic residues" evidence="6">
    <location>
        <begin position="34"/>
        <end position="62"/>
    </location>
</feature>
<dbReference type="InterPro" id="IPR011701">
    <property type="entry name" value="MFS"/>
</dbReference>
<protein>
    <submittedName>
        <fullName evidence="9">MFS transporter</fullName>
    </submittedName>
</protein>
<feature type="domain" description="Major facilitator superfamily (MFS) profile" evidence="8">
    <location>
        <begin position="143"/>
        <end position="524"/>
    </location>
</feature>
<evidence type="ECO:0000256" key="5">
    <source>
        <dbReference type="ARBA" id="ARBA00023136"/>
    </source>
</evidence>
<evidence type="ECO:0000256" key="7">
    <source>
        <dbReference type="SAM" id="Phobius"/>
    </source>
</evidence>
<feature type="transmembrane region" description="Helical" evidence="7">
    <location>
        <begin position="467"/>
        <end position="487"/>
    </location>
</feature>